<proteinExistence type="predicted"/>
<feature type="signal peptide" evidence="1">
    <location>
        <begin position="1"/>
        <end position="19"/>
    </location>
</feature>
<feature type="chain" id="PRO_5040389618" evidence="1">
    <location>
        <begin position="20"/>
        <end position="64"/>
    </location>
</feature>
<sequence>MIFTVAIVAGLAAFHVANAMPFTIPYLDKTGRIEVQGHRGGLGMRSEESLWVEWTTNAMDDQDD</sequence>
<dbReference type="EMBL" id="CAIJEN010000008">
    <property type="protein sequence ID" value="CAD0089798.1"/>
    <property type="molecule type" value="Genomic_DNA"/>
</dbReference>
<dbReference type="Proteomes" id="UP000716446">
    <property type="component" value="Unassembled WGS sequence"/>
</dbReference>
<comment type="caution">
    <text evidence="2">The sequence shown here is derived from an EMBL/GenBank/DDBJ whole genome shotgun (WGS) entry which is preliminary data.</text>
</comment>
<name>A0A9N8JR82_9PEZI</name>
<reference evidence="2" key="1">
    <citation type="submission" date="2020-06" db="EMBL/GenBank/DDBJ databases">
        <authorList>
            <person name="Onetto C."/>
        </authorList>
    </citation>
    <scope>NUCLEOTIDE SEQUENCE</scope>
</reference>
<accession>A0A9N8JR82</accession>
<evidence type="ECO:0000313" key="3">
    <source>
        <dbReference type="Proteomes" id="UP000716446"/>
    </source>
</evidence>
<keyword evidence="3" id="KW-1185">Reference proteome</keyword>
<dbReference type="AlphaFoldDB" id="A0A9N8JR82"/>
<keyword evidence="1" id="KW-0732">Signal</keyword>
<evidence type="ECO:0000256" key="1">
    <source>
        <dbReference type="SAM" id="SignalP"/>
    </source>
</evidence>
<evidence type="ECO:0000313" key="2">
    <source>
        <dbReference type="EMBL" id="CAD0089798.1"/>
    </source>
</evidence>
<gene>
    <name evidence="2" type="ORF">AWRI4619_LOCUS5869</name>
</gene>
<organism evidence="2 3">
    <name type="scientific">Aureobasidium vineae</name>
    <dbReference type="NCBI Taxonomy" id="2773715"/>
    <lineage>
        <taxon>Eukaryota</taxon>
        <taxon>Fungi</taxon>
        <taxon>Dikarya</taxon>
        <taxon>Ascomycota</taxon>
        <taxon>Pezizomycotina</taxon>
        <taxon>Dothideomycetes</taxon>
        <taxon>Dothideomycetidae</taxon>
        <taxon>Dothideales</taxon>
        <taxon>Saccotheciaceae</taxon>
        <taxon>Aureobasidium</taxon>
    </lineage>
</organism>
<protein>
    <submittedName>
        <fullName evidence="2">Uncharacterized protein</fullName>
    </submittedName>
</protein>